<protein>
    <submittedName>
        <fullName evidence="1">Uncharacterized protein</fullName>
    </submittedName>
</protein>
<keyword evidence="2" id="KW-1185">Reference proteome</keyword>
<evidence type="ECO:0000313" key="2">
    <source>
        <dbReference type="Proteomes" id="UP001159363"/>
    </source>
</evidence>
<comment type="caution">
    <text evidence="1">The sequence shown here is derived from an EMBL/GenBank/DDBJ whole genome shotgun (WGS) entry which is preliminary data.</text>
</comment>
<evidence type="ECO:0000313" key="1">
    <source>
        <dbReference type="EMBL" id="KAJ8883740.1"/>
    </source>
</evidence>
<reference evidence="1 2" key="1">
    <citation type="submission" date="2023-02" db="EMBL/GenBank/DDBJ databases">
        <title>LHISI_Scaffold_Assembly.</title>
        <authorList>
            <person name="Stuart O.P."/>
            <person name="Cleave R."/>
            <person name="Magrath M.J.L."/>
            <person name="Mikheyev A.S."/>
        </authorList>
    </citation>
    <scope>NUCLEOTIDE SEQUENCE [LARGE SCALE GENOMIC DNA]</scope>
    <source>
        <strain evidence="1">Daus_M_001</strain>
        <tissue evidence="1">Leg muscle</tissue>
    </source>
</reference>
<accession>A0ABQ9HHD3</accession>
<dbReference type="Proteomes" id="UP001159363">
    <property type="component" value="Chromosome 4"/>
</dbReference>
<name>A0ABQ9HHD3_9NEOP</name>
<organism evidence="1 2">
    <name type="scientific">Dryococelus australis</name>
    <dbReference type="NCBI Taxonomy" id="614101"/>
    <lineage>
        <taxon>Eukaryota</taxon>
        <taxon>Metazoa</taxon>
        <taxon>Ecdysozoa</taxon>
        <taxon>Arthropoda</taxon>
        <taxon>Hexapoda</taxon>
        <taxon>Insecta</taxon>
        <taxon>Pterygota</taxon>
        <taxon>Neoptera</taxon>
        <taxon>Polyneoptera</taxon>
        <taxon>Phasmatodea</taxon>
        <taxon>Verophasmatodea</taxon>
        <taxon>Anareolatae</taxon>
        <taxon>Phasmatidae</taxon>
        <taxon>Eurycanthinae</taxon>
        <taxon>Dryococelus</taxon>
    </lineage>
</organism>
<dbReference type="EMBL" id="JARBHB010000005">
    <property type="protein sequence ID" value="KAJ8883740.1"/>
    <property type="molecule type" value="Genomic_DNA"/>
</dbReference>
<sequence>MWVMYLEKHEPKIILLMKTNKDSKPPDNERRVLATNQELHLRKAGAFYDDLKEKSSLSKNDLMVETLCLYYQHNWPVPLLTTNEVFYARQVWVYNRGFLGCSNYIRDFYMYDETAAREGSAETVSFFKHYIENTRAFVVLFTDNCAGQNKNRPMVRFLLALVNLFFPVTKTSRILKKERRGSGRAVCERLSRSSYFTERCAYLKIKLQPHFKKSATYNRRPFSISKYKVFNYDEKFPD</sequence>
<proteinExistence type="predicted"/>
<gene>
    <name evidence="1" type="ORF">PR048_015594</name>
</gene>